<dbReference type="Proteomes" id="UP000604046">
    <property type="component" value="Unassembled WGS sequence"/>
</dbReference>
<reference evidence="2" key="1">
    <citation type="submission" date="2021-02" db="EMBL/GenBank/DDBJ databases">
        <authorList>
            <person name="Dougan E. K."/>
            <person name="Rhodes N."/>
            <person name="Thang M."/>
            <person name="Chan C."/>
        </authorList>
    </citation>
    <scope>NUCLEOTIDE SEQUENCE</scope>
</reference>
<dbReference type="OrthoDB" id="427406at2759"/>
<feature type="compositionally biased region" description="Low complexity" evidence="1">
    <location>
        <begin position="553"/>
        <end position="572"/>
    </location>
</feature>
<keyword evidence="3" id="KW-1185">Reference proteome</keyword>
<accession>A0A812RVX8</accession>
<feature type="compositionally biased region" description="Low complexity" evidence="1">
    <location>
        <begin position="485"/>
        <end position="500"/>
    </location>
</feature>
<gene>
    <name evidence="2" type="ORF">SNAT2548_LOCUS25108</name>
</gene>
<dbReference type="AlphaFoldDB" id="A0A812RVX8"/>
<dbReference type="EMBL" id="CAJNDS010002379">
    <property type="protein sequence ID" value="CAE7455818.1"/>
    <property type="molecule type" value="Genomic_DNA"/>
</dbReference>
<evidence type="ECO:0000313" key="3">
    <source>
        <dbReference type="Proteomes" id="UP000604046"/>
    </source>
</evidence>
<comment type="caution">
    <text evidence="2">The sequence shown here is derived from an EMBL/GenBank/DDBJ whole genome shotgun (WGS) entry which is preliminary data.</text>
</comment>
<feature type="region of interest" description="Disordered" evidence="1">
    <location>
        <begin position="548"/>
        <end position="572"/>
    </location>
</feature>
<protein>
    <submittedName>
        <fullName evidence="2">Uncharacterized protein</fullName>
    </submittedName>
</protein>
<evidence type="ECO:0000313" key="2">
    <source>
        <dbReference type="EMBL" id="CAE7455818.1"/>
    </source>
</evidence>
<feature type="region of interest" description="Disordered" evidence="1">
    <location>
        <begin position="450"/>
        <end position="473"/>
    </location>
</feature>
<evidence type="ECO:0000256" key="1">
    <source>
        <dbReference type="SAM" id="MobiDB-lite"/>
    </source>
</evidence>
<sequence length="572" mass="63921">MGPAGRGETQLMVPDRFLKFTSIQAIAFDGSGKEMATVAPHSGTSEPDQNGNFQHCLQDTPCTPNDRLLCTPKEDFLFFRSRLSRILFERDLPWLAPLFQDNVTEQLADVQTRGCDGSTVSPLAVSSLGDNVAWEILYTGLQVRTAYKIYLPFSWLYHVHYEHHMFWTRVFHRRWLQEPTMVFFQSRHSWMGLHQRAYITQFLLPPILAPTLDVQLDWSEQTRKPDWGERTMPPVWDPSNQAQYPFRRWSHDVLVWSVATEGDPARKAALLCMSLRGSAQELVRTLPPAVLVQGGRVNGAAVLAERFSALGEEVRLSAVTELLTFDRQGAESVDNIINRFDVVRQRAHDQGQLVMSITGLTWLLLRAIGVSDHQLLTLLAPFNGVFPQTDAELAQLKTQLRRMGHILEHAPGNIAASLRPQRNATCQNFWAQAEVEATSSVWHAAEGEASNVWDAHPDASMAPGSGWGTEQPSATAWMAQEFEVSDGGTDTDTASSDGGTELPPCTPEGSYDDPAIGEHLFWAYQKAKSQWRRWSQKPTRTVRLQAKVRAKAAKGPQAKAKAAAQTPKAKMV</sequence>
<organism evidence="2 3">
    <name type="scientific">Symbiodinium natans</name>
    <dbReference type="NCBI Taxonomy" id="878477"/>
    <lineage>
        <taxon>Eukaryota</taxon>
        <taxon>Sar</taxon>
        <taxon>Alveolata</taxon>
        <taxon>Dinophyceae</taxon>
        <taxon>Suessiales</taxon>
        <taxon>Symbiodiniaceae</taxon>
        <taxon>Symbiodinium</taxon>
    </lineage>
</organism>
<name>A0A812RVX8_9DINO</name>
<feature type="region of interest" description="Disordered" evidence="1">
    <location>
        <begin position="485"/>
        <end position="512"/>
    </location>
</feature>
<proteinExistence type="predicted"/>